<evidence type="ECO:0000313" key="1">
    <source>
        <dbReference type="EMBL" id="MBG9977299.1"/>
    </source>
</evidence>
<organism evidence="1 2">
    <name type="scientific">Ruoffia tabacinasalis</name>
    <dbReference type="NCBI Taxonomy" id="87458"/>
    <lineage>
        <taxon>Bacteria</taxon>
        <taxon>Bacillati</taxon>
        <taxon>Bacillota</taxon>
        <taxon>Bacilli</taxon>
        <taxon>Lactobacillales</taxon>
        <taxon>Aerococcaceae</taxon>
        <taxon>Ruoffia</taxon>
    </lineage>
</organism>
<dbReference type="RefSeq" id="WP_197103208.1">
    <property type="nucleotide sequence ID" value="NZ_JACCEL010000001.1"/>
</dbReference>
<reference evidence="1 2" key="1">
    <citation type="submission" date="2020-07" db="EMBL/GenBank/DDBJ databases">
        <title>Facklamia lactis sp. nov., isolated from raw milk.</title>
        <authorList>
            <person name="Doll E.V."/>
            <person name="Huptas C."/>
            <person name="Staib L."/>
            <person name="Wenning M."/>
            <person name="Scherer S."/>
        </authorList>
    </citation>
    <scope>NUCLEOTIDE SEQUENCE [LARGE SCALE GENOMIC DNA]</scope>
    <source>
        <strain evidence="1 2">DSM 104272</strain>
    </source>
</reference>
<dbReference type="EMBL" id="JACCEL010000001">
    <property type="protein sequence ID" value="MBG9977299.1"/>
    <property type="molecule type" value="Genomic_DNA"/>
</dbReference>
<dbReference type="Pfam" id="PF07722">
    <property type="entry name" value="Peptidase_C26"/>
    <property type="match status" value="1"/>
</dbReference>
<accession>A0ABS0LGU5</accession>
<dbReference type="InterPro" id="IPR011697">
    <property type="entry name" value="Peptidase_C26"/>
</dbReference>
<proteinExistence type="predicted"/>
<dbReference type="PROSITE" id="PS51273">
    <property type="entry name" value="GATASE_TYPE_1"/>
    <property type="match status" value="1"/>
</dbReference>
<sequence>MTKPIIGITSDTSFLERTDEYRGLEINYSQKVFSDAIFQAGGIPYMIPMNAGEYVEDVMSVIDGLILIGGHDVSPLVYKQEPRKKIGTIKPDRDTNDAVLFQGAVEKGIPVLGVCRGLQLINALLGGSLHQDLSEYEGISIQHDQKAKPEYMTHSISVDQDSYTSRLVDDQSLVNSIHHQIVNELAPGLKASAWSQDKVIEAFESTEDIPLIIGVQWHPEVLFERDPAHLRAFSDLVQRAENLKN</sequence>
<dbReference type="CDD" id="cd01745">
    <property type="entry name" value="GATase1_2"/>
    <property type="match status" value="1"/>
</dbReference>
<dbReference type="PANTHER" id="PTHR43235:SF1">
    <property type="entry name" value="GLUTAMINE AMIDOTRANSFERASE PB2B2.05-RELATED"/>
    <property type="match status" value="1"/>
</dbReference>
<dbReference type="GO" id="GO:0016787">
    <property type="term" value="F:hydrolase activity"/>
    <property type="evidence" value="ECO:0007669"/>
    <property type="project" value="UniProtKB-KW"/>
</dbReference>
<keyword evidence="1" id="KW-0378">Hydrolase</keyword>
<dbReference type="Gene3D" id="3.40.50.880">
    <property type="match status" value="1"/>
</dbReference>
<dbReference type="InterPro" id="IPR044668">
    <property type="entry name" value="PuuD-like"/>
</dbReference>
<keyword evidence="2" id="KW-1185">Reference proteome</keyword>
<dbReference type="SUPFAM" id="SSF52317">
    <property type="entry name" value="Class I glutamine amidotransferase-like"/>
    <property type="match status" value="1"/>
</dbReference>
<dbReference type="InterPro" id="IPR029062">
    <property type="entry name" value="Class_I_gatase-like"/>
</dbReference>
<protein>
    <submittedName>
        <fullName evidence="1">Gamma-glutamyl-gamma-aminobutyrate hydrolase family protein</fullName>
    </submittedName>
</protein>
<dbReference type="PANTHER" id="PTHR43235">
    <property type="entry name" value="GLUTAMINE AMIDOTRANSFERASE PB2B2.05-RELATED"/>
    <property type="match status" value="1"/>
</dbReference>
<dbReference type="Proteomes" id="UP000823401">
    <property type="component" value="Unassembled WGS sequence"/>
</dbReference>
<gene>
    <name evidence="1" type="ORF">HYQ42_00755</name>
</gene>
<name>A0ABS0LGU5_9LACT</name>
<evidence type="ECO:0000313" key="2">
    <source>
        <dbReference type="Proteomes" id="UP000823401"/>
    </source>
</evidence>
<comment type="caution">
    <text evidence="1">The sequence shown here is derived from an EMBL/GenBank/DDBJ whole genome shotgun (WGS) entry which is preliminary data.</text>
</comment>